<name>A0ABP8H5S8_9BACT</name>
<gene>
    <name evidence="5" type="ORF">GCM10023184_29060</name>
</gene>
<dbReference type="PANTHER" id="PTHR44688:SF16">
    <property type="entry name" value="DNA-BINDING TRANSCRIPTIONAL ACTIVATOR DEVR_DOSR"/>
    <property type="match status" value="1"/>
</dbReference>
<dbReference type="InterPro" id="IPR016032">
    <property type="entry name" value="Sig_transdc_resp-reg_C-effctor"/>
</dbReference>
<dbReference type="Gene3D" id="3.40.50.2300">
    <property type="match status" value="1"/>
</dbReference>
<evidence type="ECO:0000256" key="1">
    <source>
        <dbReference type="ARBA" id="ARBA00023015"/>
    </source>
</evidence>
<dbReference type="SMART" id="SM00421">
    <property type="entry name" value="HTH_LUXR"/>
    <property type="match status" value="1"/>
</dbReference>
<keyword evidence="6" id="KW-1185">Reference proteome</keyword>
<proteinExistence type="predicted"/>
<keyword evidence="3" id="KW-0804">Transcription</keyword>
<accession>A0ABP8H5S8</accession>
<dbReference type="PRINTS" id="PR00038">
    <property type="entry name" value="HTHLUXR"/>
</dbReference>
<dbReference type="Pfam" id="PF00196">
    <property type="entry name" value="GerE"/>
    <property type="match status" value="1"/>
</dbReference>
<evidence type="ECO:0000256" key="2">
    <source>
        <dbReference type="ARBA" id="ARBA00023125"/>
    </source>
</evidence>
<organism evidence="5 6">
    <name type="scientific">Flaviaesturariibacter amylovorans</name>
    <dbReference type="NCBI Taxonomy" id="1084520"/>
    <lineage>
        <taxon>Bacteria</taxon>
        <taxon>Pseudomonadati</taxon>
        <taxon>Bacteroidota</taxon>
        <taxon>Chitinophagia</taxon>
        <taxon>Chitinophagales</taxon>
        <taxon>Chitinophagaceae</taxon>
        <taxon>Flaviaestuariibacter</taxon>
    </lineage>
</organism>
<dbReference type="SUPFAM" id="SSF46894">
    <property type="entry name" value="C-terminal effector domain of the bipartite response regulators"/>
    <property type="match status" value="1"/>
</dbReference>
<dbReference type="EMBL" id="BAABGY010000008">
    <property type="protein sequence ID" value="GAA4334753.1"/>
    <property type="molecule type" value="Genomic_DNA"/>
</dbReference>
<evidence type="ECO:0000259" key="4">
    <source>
        <dbReference type="PROSITE" id="PS50043"/>
    </source>
</evidence>
<keyword evidence="1" id="KW-0805">Transcription regulation</keyword>
<evidence type="ECO:0000313" key="5">
    <source>
        <dbReference type="EMBL" id="GAA4334753.1"/>
    </source>
</evidence>
<dbReference type="InterPro" id="IPR000792">
    <property type="entry name" value="Tscrpt_reg_LuxR_C"/>
</dbReference>
<sequence length="149" mass="16789">MIFKDGNSLEILPAVVQLFPQLNIMGYSMLPADVYEPVLHKLGVQYYLHKGSSQEQIEATLARFLFEPAPQRVAHPVSVSQANPFSQLSQRELEVLHYLLKGETIGQIATSLNLHKNTVSTLKARIFEKVDVLSYKDLLEKAAVHQITF</sequence>
<keyword evidence="2" id="KW-0238">DNA-binding</keyword>
<dbReference type="CDD" id="cd06170">
    <property type="entry name" value="LuxR_C_like"/>
    <property type="match status" value="1"/>
</dbReference>
<dbReference type="Proteomes" id="UP001501725">
    <property type="component" value="Unassembled WGS sequence"/>
</dbReference>
<feature type="domain" description="HTH luxR-type" evidence="4">
    <location>
        <begin position="81"/>
        <end position="146"/>
    </location>
</feature>
<dbReference type="PANTHER" id="PTHR44688">
    <property type="entry name" value="DNA-BINDING TRANSCRIPTIONAL ACTIVATOR DEVR_DOSR"/>
    <property type="match status" value="1"/>
</dbReference>
<evidence type="ECO:0000256" key="3">
    <source>
        <dbReference type="ARBA" id="ARBA00023163"/>
    </source>
</evidence>
<reference evidence="6" key="1">
    <citation type="journal article" date="2019" name="Int. J. Syst. Evol. Microbiol.">
        <title>The Global Catalogue of Microorganisms (GCM) 10K type strain sequencing project: providing services to taxonomists for standard genome sequencing and annotation.</title>
        <authorList>
            <consortium name="The Broad Institute Genomics Platform"/>
            <consortium name="The Broad Institute Genome Sequencing Center for Infectious Disease"/>
            <person name="Wu L."/>
            <person name="Ma J."/>
        </authorList>
    </citation>
    <scope>NUCLEOTIDE SEQUENCE [LARGE SCALE GENOMIC DNA]</scope>
    <source>
        <strain evidence="6">JCM 17919</strain>
    </source>
</reference>
<protein>
    <recommendedName>
        <fullName evidence="4">HTH luxR-type domain-containing protein</fullName>
    </recommendedName>
</protein>
<dbReference type="PROSITE" id="PS50043">
    <property type="entry name" value="HTH_LUXR_2"/>
    <property type="match status" value="1"/>
</dbReference>
<comment type="caution">
    <text evidence="5">The sequence shown here is derived from an EMBL/GenBank/DDBJ whole genome shotgun (WGS) entry which is preliminary data.</text>
</comment>
<evidence type="ECO:0000313" key="6">
    <source>
        <dbReference type="Proteomes" id="UP001501725"/>
    </source>
</evidence>